<gene>
    <name evidence="2" type="ORF">DP923_01250</name>
</gene>
<dbReference type="Proteomes" id="UP000251692">
    <property type="component" value="Unassembled WGS sequence"/>
</dbReference>
<proteinExistence type="predicted"/>
<comment type="caution">
    <text evidence="2">The sequence shown here is derived from an EMBL/GenBank/DDBJ whole genome shotgun (WGS) entry which is preliminary data.</text>
</comment>
<name>A0A364RHP5_9BACT</name>
<keyword evidence="1" id="KW-0732">Signal</keyword>
<accession>A0A364RHP5</accession>
<dbReference type="RefSeq" id="WP_112303764.1">
    <property type="nucleotide sequence ID" value="NZ_QMDV01000001.1"/>
</dbReference>
<reference evidence="2 3" key="2">
    <citation type="submission" date="2018-07" db="EMBL/GenBank/DDBJ databases">
        <title>Pontibacter sp. 2b14 genomic sequence and assembly.</title>
        <authorList>
            <person name="Du Z.-J."/>
        </authorList>
    </citation>
    <scope>NUCLEOTIDE SEQUENCE [LARGE SCALE GENOMIC DNA]</scope>
    <source>
        <strain evidence="2 3">2b14</strain>
    </source>
</reference>
<reference evidence="2 3" key="1">
    <citation type="submission" date="2018-06" db="EMBL/GenBank/DDBJ databases">
        <authorList>
            <person name="Liu Z.-W."/>
        </authorList>
    </citation>
    <scope>NUCLEOTIDE SEQUENCE [LARGE SCALE GENOMIC DNA]</scope>
    <source>
        <strain evidence="2 3">2b14</strain>
    </source>
</reference>
<feature type="chain" id="PRO_5016933141" description="DUF5329 domain-containing protein" evidence="1">
    <location>
        <begin position="21"/>
        <end position="134"/>
    </location>
</feature>
<dbReference type="EMBL" id="QMDV01000001">
    <property type="protein sequence ID" value="RAU83726.1"/>
    <property type="molecule type" value="Genomic_DNA"/>
</dbReference>
<evidence type="ECO:0008006" key="4">
    <source>
        <dbReference type="Google" id="ProtNLM"/>
    </source>
</evidence>
<evidence type="ECO:0000313" key="3">
    <source>
        <dbReference type="Proteomes" id="UP000251692"/>
    </source>
</evidence>
<dbReference type="InterPro" id="IPR035242">
    <property type="entry name" value="DUF5329"/>
</dbReference>
<keyword evidence="3" id="KW-1185">Reference proteome</keyword>
<dbReference type="Pfam" id="PF17263">
    <property type="entry name" value="DUF5329"/>
    <property type="match status" value="1"/>
</dbReference>
<organism evidence="2 3">
    <name type="scientific">Pontibacter arcticus</name>
    <dbReference type="NCBI Taxonomy" id="2080288"/>
    <lineage>
        <taxon>Bacteria</taxon>
        <taxon>Pseudomonadati</taxon>
        <taxon>Bacteroidota</taxon>
        <taxon>Cytophagia</taxon>
        <taxon>Cytophagales</taxon>
        <taxon>Hymenobacteraceae</taxon>
        <taxon>Pontibacter</taxon>
    </lineage>
</organism>
<dbReference type="AlphaFoldDB" id="A0A364RHP5"/>
<protein>
    <recommendedName>
        <fullName evidence="4">DUF5329 domain-containing protein</fullName>
    </recommendedName>
</protein>
<feature type="signal peptide" evidence="1">
    <location>
        <begin position="1"/>
        <end position="20"/>
    </location>
</feature>
<dbReference type="OrthoDB" id="851995at2"/>
<evidence type="ECO:0000313" key="2">
    <source>
        <dbReference type="EMBL" id="RAU83726.1"/>
    </source>
</evidence>
<sequence>MYKFLLSVIFLMAALQPTQAVTTLPFAANAVYTLPLDDKAESAKIMQLITYIKTLEGASFIRNGSKYSCEEAAKHLQSKWEKHNDKIKTAEEFIQKLASHSGMSGEEYQIQFADGTTKPTAQVLLQELNRLQGK</sequence>
<evidence type="ECO:0000256" key="1">
    <source>
        <dbReference type="SAM" id="SignalP"/>
    </source>
</evidence>